<dbReference type="InterPro" id="IPR035907">
    <property type="entry name" value="Hppk_sf"/>
</dbReference>
<evidence type="ECO:0000313" key="9">
    <source>
        <dbReference type="EMBL" id="RJY16330.1"/>
    </source>
</evidence>
<comment type="caution">
    <text evidence="9">The sequence shown here is derived from an EMBL/GenBank/DDBJ whole genome shotgun (WGS) entry which is preliminary data.</text>
</comment>
<dbReference type="InterPro" id="IPR000550">
    <property type="entry name" value="Hppk"/>
</dbReference>
<gene>
    <name evidence="9" type="primary">folK</name>
    <name evidence="9" type="ORF">D5R81_09575</name>
</gene>
<evidence type="ECO:0000256" key="5">
    <source>
        <dbReference type="ARBA" id="ARBA00022777"/>
    </source>
</evidence>
<dbReference type="SUPFAM" id="SSF55083">
    <property type="entry name" value="6-hydroxymethyl-7,8-dihydropterin pyrophosphokinase, HPPK"/>
    <property type="match status" value="1"/>
</dbReference>
<dbReference type="AlphaFoldDB" id="A0A3A6TWX7"/>
<evidence type="ECO:0000256" key="4">
    <source>
        <dbReference type="ARBA" id="ARBA00022741"/>
    </source>
</evidence>
<dbReference type="NCBIfam" id="TIGR01498">
    <property type="entry name" value="folK"/>
    <property type="match status" value="1"/>
</dbReference>
<reference evidence="9 10" key="1">
    <citation type="submission" date="2018-09" db="EMBL/GenBank/DDBJ databases">
        <title>Phylogeny of the Shewanellaceae, and recommendation for two new genera, Pseudoshewanella and Parashewanella.</title>
        <authorList>
            <person name="Wang G."/>
        </authorList>
    </citation>
    <scope>NUCLEOTIDE SEQUENCE [LARGE SCALE GENOMIC DNA]</scope>
    <source>
        <strain evidence="9 10">KCTC 22492</strain>
    </source>
</reference>
<dbReference type="Proteomes" id="UP000273022">
    <property type="component" value="Unassembled WGS sequence"/>
</dbReference>
<evidence type="ECO:0000313" key="10">
    <source>
        <dbReference type="Proteomes" id="UP000273022"/>
    </source>
</evidence>
<keyword evidence="5 9" id="KW-0418">Kinase</keyword>
<organism evidence="9 10">
    <name type="scientific">Parashewanella spongiae</name>
    <dbReference type="NCBI Taxonomy" id="342950"/>
    <lineage>
        <taxon>Bacteria</taxon>
        <taxon>Pseudomonadati</taxon>
        <taxon>Pseudomonadota</taxon>
        <taxon>Gammaproteobacteria</taxon>
        <taxon>Alteromonadales</taxon>
        <taxon>Shewanellaceae</taxon>
        <taxon>Parashewanella</taxon>
    </lineage>
</organism>
<feature type="domain" description="7,8-dihydro-6-hydroxymethylpterin-pyrophosphokinase" evidence="8">
    <location>
        <begin position="5"/>
        <end position="129"/>
    </location>
</feature>
<keyword evidence="6" id="KW-0067">ATP-binding</keyword>
<protein>
    <recommendedName>
        <fullName evidence="2">2-amino-4-hydroxy-6-hydroxymethyldihydropteridine diphosphokinase</fullName>
        <ecNumber evidence="2">2.7.6.3</ecNumber>
    </recommendedName>
</protein>
<evidence type="ECO:0000256" key="6">
    <source>
        <dbReference type="ARBA" id="ARBA00022840"/>
    </source>
</evidence>
<keyword evidence="4" id="KW-0547">Nucleotide-binding</keyword>
<evidence type="ECO:0000259" key="8">
    <source>
        <dbReference type="Pfam" id="PF01288"/>
    </source>
</evidence>
<dbReference type="Pfam" id="PF01288">
    <property type="entry name" value="HPPK"/>
    <property type="match status" value="1"/>
</dbReference>
<dbReference type="GO" id="GO:0046656">
    <property type="term" value="P:folic acid biosynthetic process"/>
    <property type="evidence" value="ECO:0007669"/>
    <property type="project" value="UniProtKB-KW"/>
</dbReference>
<keyword evidence="7" id="KW-0289">Folate biosynthesis</keyword>
<keyword evidence="3 9" id="KW-0808">Transferase</keyword>
<evidence type="ECO:0000256" key="7">
    <source>
        <dbReference type="ARBA" id="ARBA00022909"/>
    </source>
</evidence>
<evidence type="ECO:0000256" key="3">
    <source>
        <dbReference type="ARBA" id="ARBA00022679"/>
    </source>
</evidence>
<keyword evidence="10" id="KW-1185">Reference proteome</keyword>
<dbReference type="Gene3D" id="3.30.70.560">
    <property type="entry name" value="7,8-Dihydro-6-hydroxymethylpterin-pyrophosphokinase HPPK"/>
    <property type="match status" value="1"/>
</dbReference>
<dbReference type="RefSeq" id="WP_121853421.1">
    <property type="nucleotide sequence ID" value="NZ_CP037952.1"/>
</dbReference>
<dbReference type="EC" id="2.7.6.3" evidence="2"/>
<dbReference type="UniPathway" id="UPA00077">
    <property type="reaction ID" value="UER00155"/>
</dbReference>
<dbReference type="EMBL" id="QYYH01000050">
    <property type="protein sequence ID" value="RJY16330.1"/>
    <property type="molecule type" value="Genomic_DNA"/>
</dbReference>
<accession>A0A3A6TWX7</accession>
<sequence>MAQIYISVGSNIEPDKYIRSGTKALETIFGKLILSSIYQSEAVGFEGGDFLNSVVGATTDLSVAEVVEVLKTIEKNNGRKSNAIKFSSRTLDLDLLLYDDQICMHPVQLPRPEITYNAFVLWPMAEIAPELIHPETHQDFQSMWEDYDKASQNLKPIAFKWKN</sequence>
<dbReference type="CDD" id="cd00483">
    <property type="entry name" value="HPPK"/>
    <property type="match status" value="1"/>
</dbReference>
<dbReference type="GO" id="GO:0046654">
    <property type="term" value="P:tetrahydrofolate biosynthetic process"/>
    <property type="evidence" value="ECO:0007669"/>
    <property type="project" value="UniProtKB-UniPathway"/>
</dbReference>
<dbReference type="GO" id="GO:0003848">
    <property type="term" value="F:2-amino-4-hydroxy-6-hydroxymethyldihydropteridine diphosphokinase activity"/>
    <property type="evidence" value="ECO:0007669"/>
    <property type="project" value="UniProtKB-EC"/>
</dbReference>
<comment type="pathway">
    <text evidence="1">Cofactor biosynthesis; tetrahydrofolate biosynthesis; 2-amino-4-hydroxy-6-hydroxymethyl-7,8-dihydropteridine diphosphate from 7,8-dihydroneopterin triphosphate: step 4/4.</text>
</comment>
<evidence type="ECO:0000256" key="2">
    <source>
        <dbReference type="ARBA" id="ARBA00013253"/>
    </source>
</evidence>
<dbReference type="PANTHER" id="PTHR43071:SF2">
    <property type="entry name" value="2-AMINO-4-HYDROXY-6-HYDROXYMETHYLDIHYDROPTERIDINE PYROPHOSPHOKINASE"/>
    <property type="match status" value="1"/>
</dbReference>
<proteinExistence type="predicted"/>
<name>A0A3A6TWX7_9GAMM</name>
<dbReference type="PANTHER" id="PTHR43071">
    <property type="entry name" value="2-AMINO-4-HYDROXY-6-HYDROXYMETHYLDIHYDROPTERIDINE PYROPHOSPHOKINASE"/>
    <property type="match status" value="1"/>
</dbReference>
<dbReference type="OrthoDB" id="9790168at2"/>
<evidence type="ECO:0000256" key="1">
    <source>
        <dbReference type="ARBA" id="ARBA00005051"/>
    </source>
</evidence>
<dbReference type="GO" id="GO:0016301">
    <property type="term" value="F:kinase activity"/>
    <property type="evidence" value="ECO:0007669"/>
    <property type="project" value="UniProtKB-KW"/>
</dbReference>
<dbReference type="GO" id="GO:0005524">
    <property type="term" value="F:ATP binding"/>
    <property type="evidence" value="ECO:0007669"/>
    <property type="project" value="UniProtKB-KW"/>
</dbReference>